<dbReference type="Gene3D" id="3.40.50.150">
    <property type="entry name" value="Vaccinia Virus protein VP39"/>
    <property type="match status" value="1"/>
</dbReference>
<dbReference type="AlphaFoldDB" id="A0A0N0MEN3"/>
<dbReference type="PANTHER" id="PTHR43167:SF1">
    <property type="entry name" value="PUTATIVE (AFU_ORTHOLOGUE AFUA_6G01830)-RELATED"/>
    <property type="match status" value="1"/>
</dbReference>
<dbReference type="PANTHER" id="PTHR43167">
    <property type="entry name" value="PUTATIVE (AFU_ORTHOLOGUE AFUA_6G01830)-RELATED"/>
    <property type="match status" value="1"/>
</dbReference>
<keyword evidence="1 4" id="KW-0489">Methyltransferase</keyword>
<evidence type="ECO:0000313" key="5">
    <source>
        <dbReference type="Proteomes" id="UP000031553"/>
    </source>
</evidence>
<comment type="caution">
    <text evidence="4">The sequence shown here is derived from an EMBL/GenBank/DDBJ whole genome shotgun (WGS) entry which is preliminary data.</text>
</comment>
<dbReference type="Pfam" id="PF13578">
    <property type="entry name" value="Methyltransf_24"/>
    <property type="match status" value="1"/>
</dbReference>
<dbReference type="InterPro" id="IPR029063">
    <property type="entry name" value="SAM-dependent_MTases_sf"/>
</dbReference>
<dbReference type="GO" id="GO:0032259">
    <property type="term" value="P:methylation"/>
    <property type="evidence" value="ECO:0007669"/>
    <property type="project" value="UniProtKB-KW"/>
</dbReference>
<organism evidence="4 5">
    <name type="scientific">Komagataeibacter intermedius AF2</name>
    <dbReference type="NCBI Taxonomy" id="1458464"/>
    <lineage>
        <taxon>Bacteria</taxon>
        <taxon>Pseudomonadati</taxon>
        <taxon>Pseudomonadota</taxon>
        <taxon>Alphaproteobacteria</taxon>
        <taxon>Acetobacterales</taxon>
        <taxon>Acetobacteraceae</taxon>
        <taxon>Komagataeibacter</taxon>
    </lineage>
</organism>
<keyword evidence="2 4" id="KW-0808">Transferase</keyword>
<evidence type="ECO:0000313" key="4">
    <source>
        <dbReference type="EMBL" id="KPH86656.1"/>
    </source>
</evidence>
<proteinExistence type="predicted"/>
<dbReference type="PROSITE" id="PS51682">
    <property type="entry name" value="SAM_OMT_I"/>
    <property type="match status" value="1"/>
</dbReference>
<dbReference type="GO" id="GO:0008171">
    <property type="term" value="F:O-methyltransferase activity"/>
    <property type="evidence" value="ECO:0007669"/>
    <property type="project" value="InterPro"/>
</dbReference>
<accession>A0A0N0MEN3</accession>
<dbReference type="RefSeq" id="WP_039732937.1">
    <property type="nucleotide sequence ID" value="NZ_JUFX02000193.1"/>
</dbReference>
<dbReference type="Proteomes" id="UP000031553">
    <property type="component" value="Unassembled WGS sequence"/>
</dbReference>
<evidence type="ECO:0000256" key="3">
    <source>
        <dbReference type="ARBA" id="ARBA00022691"/>
    </source>
</evidence>
<dbReference type="OrthoDB" id="9799672at2"/>
<dbReference type="EMBL" id="JUFX02000193">
    <property type="protein sequence ID" value="KPH86656.1"/>
    <property type="molecule type" value="Genomic_DNA"/>
</dbReference>
<gene>
    <name evidence="4" type="ORF">GLUCOINTEAF2_0202550</name>
</gene>
<evidence type="ECO:0000256" key="2">
    <source>
        <dbReference type="ARBA" id="ARBA00022679"/>
    </source>
</evidence>
<name>A0A0N0MEN3_9PROT</name>
<evidence type="ECO:0000256" key="1">
    <source>
        <dbReference type="ARBA" id="ARBA00022603"/>
    </source>
</evidence>
<dbReference type="SUPFAM" id="SSF53335">
    <property type="entry name" value="S-adenosyl-L-methionine-dependent methyltransferases"/>
    <property type="match status" value="1"/>
</dbReference>
<protein>
    <submittedName>
        <fullName evidence="4">O-methyltransferase</fullName>
    </submittedName>
</protein>
<keyword evidence="3" id="KW-0949">S-adenosyl-L-methionine</keyword>
<sequence>MTAPVTFKKTSTLTSVPVAPLLDRLFAEADAATSSAVSELPREELQRLAGSRTDYRKFYGLAKDLWLPVSRETGTLLYMLARANWAKGIVEFGTSFGLSTIHLAAALRDNGGGRLITTEFESSKIARARHHLEEAGLADLVEFREGDALQTLATGLPESIDLVLLDGAKPLYPDILDLLEDRLQTGTLIVADNADHSPEYLARVRSPAAGYLSVPFAGDVELSVRLG</sequence>
<reference evidence="4 5" key="1">
    <citation type="submission" date="2015-07" db="EMBL/GenBank/DDBJ databases">
        <title>Draft Genome Sequence of Komagataeibacter intermedius Strain AF2, Isolated from Kombucha Tea.</title>
        <authorList>
            <person name="Santos R.A."/>
            <person name="Berretta A.A."/>
            <person name="Barud H.S."/>
            <person name="Ribeiro S.J."/>
            <person name="Gonzalez-Garcia L.N."/>
            <person name="Zucchi T.D."/>
            <person name="Goldman G.H."/>
            <person name="Riano-Pachon D.M."/>
        </authorList>
    </citation>
    <scope>NUCLEOTIDE SEQUENCE [LARGE SCALE GENOMIC DNA]</scope>
    <source>
        <strain evidence="4 5">AF2</strain>
    </source>
</reference>
<dbReference type="InterPro" id="IPR002935">
    <property type="entry name" value="SAM_O-MeTrfase"/>
</dbReference>